<protein>
    <submittedName>
        <fullName evidence="2">Helix-turn-helix, type 11 domain protein</fullName>
    </submittedName>
</protein>
<dbReference type="Pfam" id="PF13412">
    <property type="entry name" value="HTH_24"/>
    <property type="match status" value="1"/>
</dbReference>
<dbReference type="PROSITE" id="PS50987">
    <property type="entry name" value="HTH_ARSR_2"/>
    <property type="match status" value="1"/>
</dbReference>
<dbReference type="GeneID" id="4908770"/>
<dbReference type="Gene3D" id="1.10.10.10">
    <property type="entry name" value="Winged helix-like DNA-binding domain superfamily/Winged helix DNA-binding domain"/>
    <property type="match status" value="1"/>
</dbReference>
<name>A3MT79_PYRCJ</name>
<dbReference type="InterPro" id="IPR036390">
    <property type="entry name" value="WH_DNA-bd_sf"/>
</dbReference>
<accession>A3MT79</accession>
<evidence type="ECO:0000259" key="1">
    <source>
        <dbReference type="PROSITE" id="PS50987"/>
    </source>
</evidence>
<evidence type="ECO:0000313" key="3">
    <source>
        <dbReference type="Proteomes" id="UP000001431"/>
    </source>
</evidence>
<keyword evidence="3" id="KW-1185">Reference proteome</keyword>
<dbReference type="PANTHER" id="PTHR36216">
    <property type="entry name" value="TRANSCRIPTIONAL REGULATOR, TRMB"/>
    <property type="match status" value="1"/>
</dbReference>
<dbReference type="AlphaFoldDB" id="A3MT79"/>
<dbReference type="CDD" id="cd00090">
    <property type="entry name" value="HTH_ARSR"/>
    <property type="match status" value="1"/>
</dbReference>
<dbReference type="Proteomes" id="UP000001431">
    <property type="component" value="Chromosome"/>
</dbReference>
<dbReference type="InterPro" id="IPR011991">
    <property type="entry name" value="ArsR-like_HTH"/>
</dbReference>
<dbReference type="eggNOG" id="arCOG00737">
    <property type="taxonomic scope" value="Archaea"/>
</dbReference>
<dbReference type="InterPro" id="IPR036388">
    <property type="entry name" value="WH-like_DNA-bd_sf"/>
</dbReference>
<evidence type="ECO:0000313" key="2">
    <source>
        <dbReference type="EMBL" id="ABO07846.1"/>
    </source>
</evidence>
<feature type="domain" description="HTH arsR-type" evidence="1">
    <location>
        <begin position="1"/>
        <end position="80"/>
    </location>
</feature>
<dbReference type="STRING" id="410359.Pcal_0412"/>
<dbReference type="RefSeq" id="WP_011849103.1">
    <property type="nucleotide sequence ID" value="NC_009073.1"/>
</dbReference>
<sequence length="118" mass="13398">MEDPRKAILEILRREGPVPVYRLAKALGLSYGAVQWHIFTLEREGLVETIRVGKRRYVALKTADVARTIKVADALEELALTLRAYGVRPDMSLQEAIELLEKKAPHIAEILKRLITRP</sequence>
<dbReference type="SUPFAM" id="SSF46785">
    <property type="entry name" value="Winged helix' DNA-binding domain"/>
    <property type="match status" value="1"/>
</dbReference>
<reference evidence="2" key="1">
    <citation type="submission" date="2007-02" db="EMBL/GenBank/DDBJ databases">
        <title>Complete sequence of Pyrobaculum calidifontis JCM 11548.</title>
        <authorList>
            <consortium name="US DOE Joint Genome Institute"/>
            <person name="Copeland A."/>
            <person name="Lucas S."/>
            <person name="Lapidus A."/>
            <person name="Barry K."/>
            <person name="Glavina del Rio T."/>
            <person name="Dalin E."/>
            <person name="Tice H."/>
            <person name="Pitluck S."/>
            <person name="Chain P."/>
            <person name="Malfatti S."/>
            <person name="Shin M."/>
            <person name="Vergez L."/>
            <person name="Schmutz J."/>
            <person name="Larimer F."/>
            <person name="Land M."/>
            <person name="Hauser L."/>
            <person name="Kyrpides N."/>
            <person name="Mikhailova N."/>
            <person name="Cozen A.E."/>
            <person name="Fitz-Gibbon S.T."/>
            <person name="House C.H."/>
            <person name="Saltikov C."/>
            <person name="Lowe T.M."/>
            <person name="Richardson P."/>
        </authorList>
    </citation>
    <scope>NUCLEOTIDE SEQUENCE [LARGE SCALE GENOMIC DNA]</scope>
    <source>
        <strain evidence="2">JCM 11548</strain>
    </source>
</reference>
<dbReference type="KEGG" id="pcl:Pcal_0412"/>
<dbReference type="EMBL" id="CP000561">
    <property type="protein sequence ID" value="ABO07846.1"/>
    <property type="molecule type" value="Genomic_DNA"/>
</dbReference>
<dbReference type="HOGENOM" id="CLU_157721_0_0_2"/>
<dbReference type="InterPro" id="IPR001845">
    <property type="entry name" value="HTH_ArsR_DNA-bd_dom"/>
</dbReference>
<dbReference type="SMART" id="SM00418">
    <property type="entry name" value="HTH_ARSR"/>
    <property type="match status" value="1"/>
</dbReference>
<dbReference type="OrthoDB" id="28610at2157"/>
<organism evidence="2 3">
    <name type="scientific">Pyrobaculum calidifontis (strain DSM 21063 / JCM 11548 / VA1)</name>
    <dbReference type="NCBI Taxonomy" id="410359"/>
    <lineage>
        <taxon>Archaea</taxon>
        <taxon>Thermoproteota</taxon>
        <taxon>Thermoprotei</taxon>
        <taxon>Thermoproteales</taxon>
        <taxon>Thermoproteaceae</taxon>
        <taxon>Pyrobaculum</taxon>
    </lineage>
</organism>
<gene>
    <name evidence="2" type="ordered locus">Pcal_0412</name>
</gene>
<dbReference type="PANTHER" id="PTHR36216:SF1">
    <property type="entry name" value="HTH ARSR-TYPE DOMAIN-CONTAINING PROTEIN"/>
    <property type="match status" value="1"/>
</dbReference>
<dbReference type="GO" id="GO:0003700">
    <property type="term" value="F:DNA-binding transcription factor activity"/>
    <property type="evidence" value="ECO:0007669"/>
    <property type="project" value="InterPro"/>
</dbReference>
<proteinExistence type="predicted"/>